<gene>
    <name evidence="1" type="ORF">SCF082_LOCUS7860</name>
</gene>
<dbReference type="Proteomes" id="UP001642464">
    <property type="component" value="Unassembled WGS sequence"/>
</dbReference>
<accession>A0ABP0IPB3</accession>
<name>A0ABP0IPB3_9DINO</name>
<sequence>MTTHDSSDWHHNEKAYGRTREGRDFAELFLEFLTDIESCPEKLELKVDQRRWVLQKQQPPLAKTLEDHEADVLAVQRTQREESQNGILRSRSCPLLRSTGHLGRVVVSL</sequence>
<comment type="caution">
    <text evidence="1">The sequence shown here is derived from an EMBL/GenBank/DDBJ whole genome shotgun (WGS) entry which is preliminary data.</text>
</comment>
<protein>
    <submittedName>
        <fullName evidence="1">Uncharacterized protein</fullName>
    </submittedName>
</protein>
<proteinExistence type="predicted"/>
<reference evidence="1 2" key="1">
    <citation type="submission" date="2024-02" db="EMBL/GenBank/DDBJ databases">
        <authorList>
            <person name="Chen Y."/>
            <person name="Shah S."/>
            <person name="Dougan E. K."/>
            <person name="Thang M."/>
            <person name="Chan C."/>
        </authorList>
    </citation>
    <scope>NUCLEOTIDE SEQUENCE [LARGE SCALE GENOMIC DNA]</scope>
</reference>
<keyword evidence="2" id="KW-1185">Reference proteome</keyword>
<organism evidence="1 2">
    <name type="scientific">Durusdinium trenchii</name>
    <dbReference type="NCBI Taxonomy" id="1381693"/>
    <lineage>
        <taxon>Eukaryota</taxon>
        <taxon>Sar</taxon>
        <taxon>Alveolata</taxon>
        <taxon>Dinophyceae</taxon>
        <taxon>Suessiales</taxon>
        <taxon>Symbiodiniaceae</taxon>
        <taxon>Durusdinium</taxon>
    </lineage>
</organism>
<evidence type="ECO:0000313" key="2">
    <source>
        <dbReference type="Proteomes" id="UP001642464"/>
    </source>
</evidence>
<dbReference type="EMBL" id="CAXAMM010004459">
    <property type="protein sequence ID" value="CAK9003686.1"/>
    <property type="molecule type" value="Genomic_DNA"/>
</dbReference>
<evidence type="ECO:0000313" key="1">
    <source>
        <dbReference type="EMBL" id="CAK9003686.1"/>
    </source>
</evidence>